<dbReference type="Proteomes" id="UP000852880">
    <property type="component" value="Unassembled WGS sequence"/>
</dbReference>
<dbReference type="PANTHER" id="PTHR38772:SF1">
    <property type="entry name" value="NUCLEOID-ASSOCIATED PROTEIN YEJK"/>
    <property type="match status" value="1"/>
</dbReference>
<comment type="subcellular location">
    <subcellularLocation>
        <location evidence="1">Cytoplasm</location>
        <location evidence="1">Nucleoid</location>
    </subcellularLocation>
</comment>
<dbReference type="InterPro" id="IPR007358">
    <property type="entry name" value="Nucleoid_associated_NdpA"/>
</dbReference>
<dbReference type="PANTHER" id="PTHR38772">
    <property type="match status" value="1"/>
</dbReference>
<comment type="similarity">
    <text evidence="2">Belongs to the YejK family.</text>
</comment>
<dbReference type="AlphaFoldDB" id="A0A3F3ICQ0"/>
<proteinExistence type="inferred from homology"/>
<evidence type="ECO:0000256" key="3">
    <source>
        <dbReference type="ARBA" id="ARBA00022490"/>
    </source>
</evidence>
<dbReference type="EMBL" id="MJEL01000014">
    <property type="protein sequence ID" value="OEH97278.1"/>
    <property type="molecule type" value="Genomic_DNA"/>
</dbReference>
<accession>A0A3F3ICQ0</accession>
<sequence>MTATADHEITTHRFIVHIMNKEQQGTATLIPCPAEKPVQQASRDLVNALTKRYSGRAGKGYGKFEDDRDSYPMGNIVDDYFVNATHSFFDTSIRMLNHLKARADDELMSTGGYVIIAHNEVNGNHYLMVAILTSAFGSTVQDFDIQESEYLDIAKLRVAGRIDLTGRQVGKERYISFLKGQNSVAGYFKKFLGCNDILIAKQETTKLRNALLEFATDREFEPEAREEFLNRAHEQLKNLNRSGETFDTQIFANELWPADPELLVAKLTNEELEFSDGFVPDGAVIRGLISFKGKSRHWSLKFERAALHDGSVQYDSEKDKLILTEIPDTLRDEIISELGEEDEQ</sequence>
<dbReference type="Pfam" id="PF04245">
    <property type="entry name" value="NA37"/>
    <property type="match status" value="1"/>
</dbReference>
<dbReference type="GO" id="GO:0009295">
    <property type="term" value="C:nucleoid"/>
    <property type="evidence" value="ECO:0007669"/>
    <property type="project" value="UniProtKB-SubCell"/>
</dbReference>
<evidence type="ECO:0000256" key="2">
    <source>
        <dbReference type="ARBA" id="ARBA00009035"/>
    </source>
</evidence>
<name>A0A3F3ICQ0_SALER</name>
<evidence type="ECO:0000256" key="1">
    <source>
        <dbReference type="ARBA" id="ARBA00004453"/>
    </source>
</evidence>
<protein>
    <submittedName>
        <fullName evidence="4">Nucleoid-associated protein</fullName>
    </submittedName>
</protein>
<organism evidence="4">
    <name type="scientific">Salmonella enterica</name>
    <name type="common">Salmonella choleraesuis</name>
    <dbReference type="NCBI Taxonomy" id="28901"/>
    <lineage>
        <taxon>Bacteria</taxon>
        <taxon>Pseudomonadati</taxon>
        <taxon>Pseudomonadota</taxon>
        <taxon>Gammaproteobacteria</taxon>
        <taxon>Enterobacterales</taxon>
        <taxon>Enterobacteriaceae</taxon>
        <taxon>Salmonella</taxon>
    </lineage>
</organism>
<evidence type="ECO:0000313" key="4">
    <source>
        <dbReference type="EMBL" id="OEH97278.1"/>
    </source>
</evidence>
<keyword evidence="3" id="KW-0963">Cytoplasm</keyword>
<dbReference type="RefSeq" id="WP_069721424.1">
    <property type="nucleotide sequence ID" value="NZ_MJEL01000014.1"/>
</dbReference>
<reference evidence="4" key="1">
    <citation type="submission" date="2016-09" db="EMBL/GenBank/DDBJ databases">
        <title>Whole Genome Sequencing of Salmonella enterica subsp. enterica serovar Nottingham.</title>
        <authorList>
            <person name="Zheng J."/>
            <person name="Wang H."/>
        </authorList>
    </citation>
    <scope>NUCLEOTIDE SEQUENCE [LARGE SCALE GENOMIC DNA]</scope>
    <source>
        <strain evidence="4">CFSAN055411</strain>
    </source>
</reference>
<comment type="caution">
    <text evidence="4">The sequence shown here is derived from an EMBL/GenBank/DDBJ whole genome shotgun (WGS) entry which is preliminary data.</text>
</comment>
<gene>
    <name evidence="4" type="ORF">BH006_20885</name>
</gene>